<name>A0A316B0Z8_9ACTN</name>
<dbReference type="GO" id="GO:0003700">
    <property type="term" value="F:DNA-binding transcription factor activity"/>
    <property type="evidence" value="ECO:0007669"/>
    <property type="project" value="TreeGrafter"/>
</dbReference>
<protein>
    <submittedName>
        <fullName evidence="6">TetR family transcriptional regulator</fullName>
    </submittedName>
</protein>
<reference evidence="6 7" key="1">
    <citation type="submission" date="2018-03" db="EMBL/GenBank/DDBJ databases">
        <title>Genomic Encyclopedia of Archaeal and Bacterial Type Strains, Phase II (KMG-II): from individual species to whole genera.</title>
        <authorList>
            <person name="Goeker M."/>
        </authorList>
    </citation>
    <scope>NUCLEOTIDE SEQUENCE [LARGE SCALE GENOMIC DNA]</scope>
    <source>
        <strain evidence="6 7">DSM 44889</strain>
    </source>
</reference>
<dbReference type="AlphaFoldDB" id="A0A316B0Z8"/>
<dbReference type="GO" id="GO:0000976">
    <property type="term" value="F:transcription cis-regulatory region binding"/>
    <property type="evidence" value="ECO:0007669"/>
    <property type="project" value="TreeGrafter"/>
</dbReference>
<dbReference type="PROSITE" id="PS50977">
    <property type="entry name" value="HTH_TETR_2"/>
    <property type="match status" value="1"/>
</dbReference>
<dbReference type="InterPro" id="IPR009057">
    <property type="entry name" value="Homeodomain-like_sf"/>
</dbReference>
<dbReference type="PANTHER" id="PTHR30055">
    <property type="entry name" value="HTH-TYPE TRANSCRIPTIONAL REGULATOR RUTR"/>
    <property type="match status" value="1"/>
</dbReference>
<organism evidence="6 7">
    <name type="scientific">Quadrisphaera granulorum</name>
    <dbReference type="NCBI Taxonomy" id="317664"/>
    <lineage>
        <taxon>Bacteria</taxon>
        <taxon>Bacillati</taxon>
        <taxon>Actinomycetota</taxon>
        <taxon>Actinomycetes</taxon>
        <taxon>Kineosporiales</taxon>
        <taxon>Kineosporiaceae</taxon>
        <taxon>Quadrisphaera</taxon>
    </lineage>
</organism>
<dbReference type="InterPro" id="IPR050109">
    <property type="entry name" value="HTH-type_TetR-like_transc_reg"/>
</dbReference>
<evidence type="ECO:0000259" key="5">
    <source>
        <dbReference type="PROSITE" id="PS50977"/>
    </source>
</evidence>
<keyword evidence="7" id="KW-1185">Reference proteome</keyword>
<keyword evidence="2 4" id="KW-0238">DNA-binding</keyword>
<dbReference type="SUPFAM" id="SSF46689">
    <property type="entry name" value="Homeodomain-like"/>
    <property type="match status" value="1"/>
</dbReference>
<evidence type="ECO:0000256" key="2">
    <source>
        <dbReference type="ARBA" id="ARBA00023125"/>
    </source>
</evidence>
<evidence type="ECO:0000256" key="3">
    <source>
        <dbReference type="ARBA" id="ARBA00023163"/>
    </source>
</evidence>
<feature type="DNA-binding region" description="H-T-H motif" evidence="4">
    <location>
        <begin position="43"/>
        <end position="62"/>
    </location>
</feature>
<sequence length="213" mass="22558">MGQATGRRSYDASGRRARAAENRARVLAVARDLLLTEGFAEFSVSRVAAAAEVSAELVYKAVGGRAALLATLLDVAIGGDDEPVALAEREAIMALRSLTDAREVLHGYTAVAVAVQERTAPLLLLALRSTGDTGAAALLAKADGERLAGMTGLARHLLGTGQTRPDMDLEALRDALWALNGIQLWDQLVVQRGWTPARYGEVLERLFVAAVLA</sequence>
<proteinExistence type="predicted"/>
<evidence type="ECO:0000313" key="6">
    <source>
        <dbReference type="EMBL" id="PWJ56167.1"/>
    </source>
</evidence>
<evidence type="ECO:0000256" key="1">
    <source>
        <dbReference type="ARBA" id="ARBA00023015"/>
    </source>
</evidence>
<comment type="caution">
    <text evidence="6">The sequence shown here is derived from an EMBL/GenBank/DDBJ whole genome shotgun (WGS) entry which is preliminary data.</text>
</comment>
<dbReference type="PANTHER" id="PTHR30055:SF234">
    <property type="entry name" value="HTH-TYPE TRANSCRIPTIONAL REGULATOR BETI"/>
    <property type="match status" value="1"/>
</dbReference>
<evidence type="ECO:0000256" key="4">
    <source>
        <dbReference type="PROSITE-ProRule" id="PRU00335"/>
    </source>
</evidence>
<dbReference type="RefSeq" id="WP_170131243.1">
    <property type="nucleotide sequence ID" value="NZ_QGDQ01000001.1"/>
</dbReference>
<accession>A0A316B0Z8</accession>
<dbReference type="EMBL" id="QGDQ01000001">
    <property type="protein sequence ID" value="PWJ56167.1"/>
    <property type="molecule type" value="Genomic_DNA"/>
</dbReference>
<keyword evidence="1" id="KW-0805">Transcription regulation</keyword>
<keyword evidence="3" id="KW-0804">Transcription</keyword>
<feature type="domain" description="HTH tetR-type" evidence="5">
    <location>
        <begin position="20"/>
        <end position="80"/>
    </location>
</feature>
<dbReference type="Gene3D" id="1.10.357.10">
    <property type="entry name" value="Tetracycline Repressor, domain 2"/>
    <property type="match status" value="1"/>
</dbReference>
<evidence type="ECO:0000313" key="7">
    <source>
        <dbReference type="Proteomes" id="UP000245469"/>
    </source>
</evidence>
<gene>
    <name evidence="6" type="ORF">BXY45_101142</name>
</gene>
<dbReference type="InterPro" id="IPR001647">
    <property type="entry name" value="HTH_TetR"/>
</dbReference>
<dbReference type="Proteomes" id="UP000245469">
    <property type="component" value="Unassembled WGS sequence"/>
</dbReference>